<dbReference type="OrthoDB" id="9770306at2"/>
<dbReference type="GO" id="GO:0051539">
    <property type="term" value="F:4 iron, 4 sulfur cluster binding"/>
    <property type="evidence" value="ECO:0007669"/>
    <property type="project" value="UniProtKB-UniRule"/>
</dbReference>
<dbReference type="Pfam" id="PF13183">
    <property type="entry name" value="Fer4_8"/>
    <property type="match status" value="1"/>
</dbReference>
<protein>
    <recommendedName>
        <fullName evidence="6">Glycolate oxidase iron-sulfur subunit</fullName>
        <ecNumber evidence="6">1.1.99.14</ecNumber>
    </recommendedName>
</protein>
<dbReference type="PIRSF" id="PIRSF000139">
    <property type="entry name" value="Glc_ox_4Fe-4S"/>
    <property type="match status" value="1"/>
</dbReference>
<dbReference type="EMBL" id="LSKU01000001">
    <property type="protein sequence ID" value="KXG42753.1"/>
    <property type="molecule type" value="Genomic_DNA"/>
</dbReference>
<dbReference type="GO" id="GO:0019154">
    <property type="term" value="F:glycolate dehydrogenase activity"/>
    <property type="evidence" value="ECO:0007669"/>
    <property type="project" value="UniProtKB-EC"/>
</dbReference>
<dbReference type="RefSeq" id="WP_068722500.1">
    <property type="nucleotide sequence ID" value="NZ_LSKU01000001.1"/>
</dbReference>
<dbReference type="PANTHER" id="PTHR32479">
    <property type="entry name" value="GLYCOLATE OXIDASE IRON-SULFUR SUBUNIT"/>
    <property type="match status" value="1"/>
</dbReference>
<evidence type="ECO:0000256" key="1">
    <source>
        <dbReference type="ARBA" id="ARBA00022485"/>
    </source>
</evidence>
<evidence type="ECO:0000256" key="4">
    <source>
        <dbReference type="ARBA" id="ARBA00023004"/>
    </source>
</evidence>
<proteinExistence type="predicted"/>
<comment type="catalytic activity">
    <reaction evidence="6">
        <text>glycolate + A = glyoxylate + AH2</text>
        <dbReference type="Rhea" id="RHEA:21264"/>
        <dbReference type="ChEBI" id="CHEBI:13193"/>
        <dbReference type="ChEBI" id="CHEBI:17499"/>
        <dbReference type="ChEBI" id="CHEBI:29805"/>
        <dbReference type="ChEBI" id="CHEBI:36655"/>
        <dbReference type="EC" id="1.1.99.14"/>
    </reaction>
</comment>
<evidence type="ECO:0000313" key="9">
    <source>
        <dbReference type="Proteomes" id="UP000070352"/>
    </source>
</evidence>
<evidence type="ECO:0000256" key="6">
    <source>
        <dbReference type="PIRNR" id="PIRNR000139"/>
    </source>
</evidence>
<dbReference type="InterPro" id="IPR017900">
    <property type="entry name" value="4Fe4S_Fe_S_CS"/>
</dbReference>
<dbReference type="STRING" id="1413211.U473_00850"/>
<feature type="domain" description="4Fe-4S ferredoxin-type" evidence="7">
    <location>
        <begin position="10"/>
        <end position="39"/>
    </location>
</feature>
<evidence type="ECO:0000259" key="7">
    <source>
        <dbReference type="PROSITE" id="PS51379"/>
    </source>
</evidence>
<keyword evidence="2 6" id="KW-0479">Metal-binding</keyword>
<name>A0A135L1K6_9BACI</name>
<dbReference type="InterPro" id="IPR012257">
    <property type="entry name" value="Glc_ox_4Fe-4S"/>
</dbReference>
<accession>A0A135L1K6</accession>
<dbReference type="GO" id="GO:0046872">
    <property type="term" value="F:metal ion binding"/>
    <property type="evidence" value="ECO:0007669"/>
    <property type="project" value="UniProtKB-UniRule"/>
</dbReference>
<evidence type="ECO:0000256" key="2">
    <source>
        <dbReference type="ARBA" id="ARBA00022723"/>
    </source>
</evidence>
<dbReference type="PANTHER" id="PTHR32479:SF17">
    <property type="entry name" value="GLYCOLATE OXIDASE IRON-SULFUR SUBUNIT"/>
    <property type="match status" value="1"/>
</dbReference>
<dbReference type="PROSITE" id="PS51379">
    <property type="entry name" value="4FE4S_FER_2"/>
    <property type="match status" value="2"/>
</dbReference>
<comment type="caution">
    <text evidence="8">The sequence shown here is derived from an EMBL/GenBank/DDBJ whole genome shotgun (WGS) entry which is preliminary data.</text>
</comment>
<comment type="cofactor">
    <cofactor evidence="6">
        <name>[4Fe-4S] cluster</name>
        <dbReference type="ChEBI" id="CHEBI:49883"/>
    </cofactor>
    <text evidence="6">Binds 2 [4Fe-4S] clusters.</text>
</comment>
<gene>
    <name evidence="8" type="ORF">U473_00850</name>
</gene>
<dbReference type="SUPFAM" id="SSF46548">
    <property type="entry name" value="alpha-helical ferredoxin"/>
    <property type="match status" value="1"/>
</dbReference>
<dbReference type="InterPro" id="IPR017896">
    <property type="entry name" value="4Fe4S_Fe-S-bd"/>
</dbReference>
<keyword evidence="4 6" id="KW-0408">Iron</keyword>
<feature type="domain" description="4Fe-4S ferredoxin-type" evidence="7">
    <location>
        <begin position="61"/>
        <end position="85"/>
    </location>
</feature>
<dbReference type="EC" id="1.1.99.14" evidence="6"/>
<dbReference type="AlphaFoldDB" id="A0A135L1K6"/>
<keyword evidence="9" id="KW-1185">Reference proteome</keyword>
<evidence type="ECO:0000313" key="8">
    <source>
        <dbReference type="EMBL" id="KXG42753.1"/>
    </source>
</evidence>
<sequence>MSTLLNQLQQDLRYDLTNACVQCGYCLPVCPTYLTMEKETHSPRGRINLVKMVAEGKIKDINQIREPLELCVGCRACETACPTGVQYERILDSAKKVLEKHKTYKPSVRIIRNILFKHVFPKQKVMVSLGNLIWLYQKTGLQKMAHTTKIIDLLPYHLGEYERTLPILPSNHNRKKESTLKNTSQKPKIKVAFFQGCIMQGIYQRINHYTVELMKLANIEVVIPENQTCCGALHAHSGGHEQAIALAKQNIDVFEKLDIDYIVNNAGGCGAALIEYDQLLTDDPDYAEKAKRFVAKVRDISQVLVEASPLPLKNPVNEIVTYQRSCHMTNVQKIKEEPLELIKQIPGLKLVEMKRPNMCCGSGGIYNLIHYEESMKILNLKMDTVKETHASTIITTNPGCLIQMQKGVIDQGLQQKVRVVHLVELLAESTGIM</sequence>
<keyword evidence="3" id="KW-0677">Repeat</keyword>
<comment type="catalytic activity">
    <reaction evidence="6">
        <text>(R)-lactate + A = pyruvate + AH2</text>
        <dbReference type="Rhea" id="RHEA:15089"/>
        <dbReference type="ChEBI" id="CHEBI:13193"/>
        <dbReference type="ChEBI" id="CHEBI:15361"/>
        <dbReference type="ChEBI" id="CHEBI:16004"/>
        <dbReference type="ChEBI" id="CHEBI:17499"/>
    </reaction>
</comment>
<keyword evidence="6" id="KW-0813">Transport</keyword>
<keyword evidence="6" id="KW-0249">Electron transport</keyword>
<evidence type="ECO:0000256" key="5">
    <source>
        <dbReference type="ARBA" id="ARBA00023014"/>
    </source>
</evidence>
<dbReference type="Gene3D" id="1.10.1060.10">
    <property type="entry name" value="Alpha-helical ferredoxin"/>
    <property type="match status" value="1"/>
</dbReference>
<reference evidence="8 9" key="1">
    <citation type="submission" date="2016-02" db="EMBL/GenBank/DDBJ databases">
        <title>Draft Genome for Tepidibacillus decaturensis nov. sp. Strain Z9, an Anaerobic, Moderately Thermophilic and Heterotrophic Bacterium from Deep Subsurface of the Illinois Basin, USA.</title>
        <authorList>
            <person name="Dong Y."/>
            <person name="Chang J.Y."/>
            <person name="Sanford R."/>
            <person name="Fouke B.W."/>
        </authorList>
    </citation>
    <scope>NUCLEOTIDE SEQUENCE [LARGE SCALE GENOMIC DNA]</scope>
    <source>
        <strain evidence="8 9">Z9</strain>
    </source>
</reference>
<organism evidence="8 9">
    <name type="scientific">Tepidibacillus decaturensis</name>
    <dbReference type="NCBI Taxonomy" id="1413211"/>
    <lineage>
        <taxon>Bacteria</taxon>
        <taxon>Bacillati</taxon>
        <taxon>Bacillota</taxon>
        <taxon>Bacilli</taxon>
        <taxon>Bacillales</taxon>
        <taxon>Bacillaceae</taxon>
        <taxon>Tepidibacillus</taxon>
    </lineage>
</organism>
<dbReference type="Pfam" id="PF02754">
    <property type="entry name" value="CCG"/>
    <property type="match status" value="2"/>
</dbReference>
<dbReference type="Proteomes" id="UP000070352">
    <property type="component" value="Unassembled WGS sequence"/>
</dbReference>
<dbReference type="InterPro" id="IPR004017">
    <property type="entry name" value="Cys_rich_dom"/>
</dbReference>
<keyword evidence="1 6" id="KW-0004">4Fe-4S</keyword>
<keyword evidence="5 6" id="KW-0411">Iron-sulfur</keyword>
<dbReference type="InterPro" id="IPR009051">
    <property type="entry name" value="Helical_ferredxn"/>
</dbReference>
<evidence type="ECO:0000256" key="3">
    <source>
        <dbReference type="ARBA" id="ARBA00022737"/>
    </source>
</evidence>
<dbReference type="PROSITE" id="PS00198">
    <property type="entry name" value="4FE4S_FER_1"/>
    <property type="match status" value="1"/>
</dbReference>
<comment type="function">
    <text evidence="6">Component of a complex that catalyzes the oxidation of glycolate to glyoxylate.</text>
</comment>